<organism evidence="1 2">
    <name type="scientific">Yersinia aldovae</name>
    <dbReference type="NCBI Taxonomy" id="29483"/>
    <lineage>
        <taxon>Bacteria</taxon>
        <taxon>Pseudomonadati</taxon>
        <taxon>Pseudomonadota</taxon>
        <taxon>Gammaproteobacteria</taxon>
        <taxon>Enterobacterales</taxon>
        <taxon>Yersiniaceae</taxon>
        <taxon>Yersinia</taxon>
    </lineage>
</organism>
<protein>
    <submittedName>
        <fullName evidence="1">Uncharacterized protein</fullName>
    </submittedName>
</protein>
<dbReference type="EMBL" id="CQEJ01000001">
    <property type="protein sequence ID" value="CNK47364.1"/>
    <property type="molecule type" value="Genomic_DNA"/>
</dbReference>
<dbReference type="eggNOG" id="ENOG5033QW9">
    <property type="taxonomic scope" value="Bacteria"/>
</dbReference>
<dbReference type="AlphaFoldDB" id="A0A0T9SZ05"/>
<sequence length="239" mass="27536">MFSKKELIERDKVRTTFLMQELMRRTNTTNPNQFAKWFDLRTESMRIDGKEIPETTTSKKWYPIAKGDQSITKKTLADLKMFFDDIEIVYQYGPGGLWAALWGHTSQLVACMRTHPMISASSPLKEFSTAITISANLGYTETLTIADLARAVAAYRFHLITDRKTQLEGVGIYICDVYFKNVRNILNSELLTPELIELDLLSTITSEIDKLELESRKDDKYNSSFNIDLFCQQNLNFSR</sequence>
<dbReference type="RefSeq" id="WP_004703726.1">
    <property type="nucleotide sequence ID" value="NZ_CQEJ01000001.1"/>
</dbReference>
<reference evidence="1 2" key="1">
    <citation type="submission" date="2015-03" db="EMBL/GenBank/DDBJ databases">
        <authorList>
            <person name="Murphy D."/>
        </authorList>
    </citation>
    <scope>NUCLEOTIDE SEQUENCE [LARGE SCALE GENOMIC DNA]</scope>
    <source>
        <strain evidence="1 2">IP06005</strain>
    </source>
</reference>
<proteinExistence type="predicted"/>
<gene>
    <name evidence="1" type="ORF">ERS137965_00183</name>
</gene>
<dbReference type="Proteomes" id="UP000041595">
    <property type="component" value="Unassembled WGS sequence"/>
</dbReference>
<name>A0A0T9SZ05_YERAL</name>
<accession>A0A0T9SZ05</accession>
<evidence type="ECO:0000313" key="2">
    <source>
        <dbReference type="Proteomes" id="UP000041595"/>
    </source>
</evidence>
<evidence type="ECO:0000313" key="1">
    <source>
        <dbReference type="EMBL" id="CNK47364.1"/>
    </source>
</evidence>